<evidence type="ECO:0000259" key="2">
    <source>
        <dbReference type="Pfam" id="PF00156"/>
    </source>
</evidence>
<gene>
    <name evidence="3" type="ORF">FHS07_000395</name>
</gene>
<organism evidence="3 4">
    <name type="scientific">Microbacterium proteolyticum</name>
    <dbReference type="NCBI Taxonomy" id="1572644"/>
    <lineage>
        <taxon>Bacteria</taxon>
        <taxon>Bacillati</taxon>
        <taxon>Actinomycetota</taxon>
        <taxon>Actinomycetes</taxon>
        <taxon>Micrococcales</taxon>
        <taxon>Microbacteriaceae</taxon>
        <taxon>Microbacterium</taxon>
    </lineage>
</organism>
<name>A0A7W5CFE1_9MICO</name>
<reference evidence="3 4" key="1">
    <citation type="submission" date="2020-08" db="EMBL/GenBank/DDBJ databases">
        <title>Genomic Encyclopedia of Type Strains, Phase III (KMG-III): the genomes of soil and plant-associated and newly described type strains.</title>
        <authorList>
            <person name="Whitman W."/>
        </authorList>
    </citation>
    <scope>NUCLEOTIDE SEQUENCE [LARGE SCALE GENOMIC DNA]</scope>
    <source>
        <strain evidence="3 4">CECT 8356</strain>
    </source>
</reference>
<dbReference type="InterPro" id="IPR000836">
    <property type="entry name" value="PRTase_dom"/>
</dbReference>
<comment type="caution">
    <text evidence="3">The sequence shown here is derived from an EMBL/GenBank/DDBJ whole genome shotgun (WGS) entry which is preliminary data.</text>
</comment>
<dbReference type="PANTHER" id="PTHR47505:SF1">
    <property type="entry name" value="DNA UTILIZATION PROTEIN YHGH"/>
    <property type="match status" value="1"/>
</dbReference>
<keyword evidence="3" id="KW-0328">Glycosyltransferase</keyword>
<evidence type="ECO:0000313" key="3">
    <source>
        <dbReference type="EMBL" id="MBB3156711.1"/>
    </source>
</evidence>
<proteinExistence type="inferred from homology"/>
<dbReference type="InterPro" id="IPR029057">
    <property type="entry name" value="PRTase-like"/>
</dbReference>
<dbReference type="EMBL" id="JACHXY010000001">
    <property type="protein sequence ID" value="MBB3156711.1"/>
    <property type="molecule type" value="Genomic_DNA"/>
</dbReference>
<dbReference type="CDD" id="cd06223">
    <property type="entry name" value="PRTases_typeI"/>
    <property type="match status" value="1"/>
</dbReference>
<sequence>MNLSVSIASALRDALTFWLPLACAGCGDLDVSLCGGCRVQLAPRLSGREREPDLAVVCGLPFEGVAARVIRAFKEEGRTALARDLAPALAAALAAFVPPGALITTVPSSRAAFRRRGYRPVEVLVRRAGRRPQRLLRLRRAPADQRGLGDRARRENVRDVFAVRVVLSGPVVVVDDVVTTGATLAEAVRALRAAGATDVRAVALADTPRRRTSKGEWEVIDT</sequence>
<dbReference type="Proteomes" id="UP000543579">
    <property type="component" value="Unassembled WGS sequence"/>
</dbReference>
<dbReference type="RefSeq" id="WP_183418236.1">
    <property type="nucleotide sequence ID" value="NZ_JACHXY010000001.1"/>
</dbReference>
<protein>
    <submittedName>
        <fullName evidence="3">Putative amidophosphoribosyltransferase</fullName>
    </submittedName>
</protein>
<dbReference type="AlphaFoldDB" id="A0A7W5CFE1"/>
<dbReference type="InterPro" id="IPR051910">
    <property type="entry name" value="ComF/GntX_DNA_util-trans"/>
</dbReference>
<dbReference type="PANTHER" id="PTHR47505">
    <property type="entry name" value="DNA UTILIZATION PROTEIN YHGH"/>
    <property type="match status" value="1"/>
</dbReference>
<dbReference type="GO" id="GO:0016757">
    <property type="term" value="F:glycosyltransferase activity"/>
    <property type="evidence" value="ECO:0007669"/>
    <property type="project" value="UniProtKB-KW"/>
</dbReference>
<evidence type="ECO:0000256" key="1">
    <source>
        <dbReference type="ARBA" id="ARBA00008007"/>
    </source>
</evidence>
<dbReference type="Pfam" id="PF00156">
    <property type="entry name" value="Pribosyltran"/>
    <property type="match status" value="1"/>
</dbReference>
<feature type="domain" description="Phosphoribosyltransferase" evidence="2">
    <location>
        <begin position="171"/>
        <end position="214"/>
    </location>
</feature>
<dbReference type="Gene3D" id="3.40.50.2020">
    <property type="match status" value="1"/>
</dbReference>
<accession>A0A7W5CFE1</accession>
<comment type="similarity">
    <text evidence="1">Belongs to the ComF/GntX family.</text>
</comment>
<dbReference type="SUPFAM" id="SSF53271">
    <property type="entry name" value="PRTase-like"/>
    <property type="match status" value="1"/>
</dbReference>
<evidence type="ECO:0000313" key="4">
    <source>
        <dbReference type="Proteomes" id="UP000543579"/>
    </source>
</evidence>
<keyword evidence="3" id="KW-0808">Transferase</keyword>